<organism evidence="2 3">
    <name type="scientific">Seminavis robusta</name>
    <dbReference type="NCBI Taxonomy" id="568900"/>
    <lineage>
        <taxon>Eukaryota</taxon>
        <taxon>Sar</taxon>
        <taxon>Stramenopiles</taxon>
        <taxon>Ochrophyta</taxon>
        <taxon>Bacillariophyta</taxon>
        <taxon>Bacillariophyceae</taxon>
        <taxon>Bacillariophycidae</taxon>
        <taxon>Naviculales</taxon>
        <taxon>Naviculaceae</taxon>
        <taxon>Seminavis</taxon>
    </lineage>
</organism>
<dbReference type="Gene3D" id="1.25.40.10">
    <property type="entry name" value="Tetratricopeptide repeat domain"/>
    <property type="match status" value="1"/>
</dbReference>
<reference evidence="2" key="1">
    <citation type="submission" date="2020-06" db="EMBL/GenBank/DDBJ databases">
        <authorList>
            <consortium name="Plant Systems Biology data submission"/>
        </authorList>
    </citation>
    <scope>NUCLEOTIDE SEQUENCE</scope>
    <source>
        <strain evidence="2">D6</strain>
    </source>
</reference>
<dbReference type="SUPFAM" id="SSF48452">
    <property type="entry name" value="TPR-like"/>
    <property type="match status" value="1"/>
</dbReference>
<accession>A0A9N8DGR4</accession>
<evidence type="ECO:0000313" key="2">
    <source>
        <dbReference type="EMBL" id="CAB9501771.1"/>
    </source>
</evidence>
<dbReference type="InterPro" id="IPR011990">
    <property type="entry name" value="TPR-like_helical_dom_sf"/>
</dbReference>
<evidence type="ECO:0000256" key="1">
    <source>
        <dbReference type="SAM" id="MobiDB-lite"/>
    </source>
</evidence>
<protein>
    <submittedName>
        <fullName evidence="2">Uncharacterized protein</fullName>
    </submittedName>
</protein>
<sequence length="412" mass="46663">MSSSNNDDDNDAGTSSCFQVDALVQVFGLKSEAGQKLNGGHGIIMAPKKKKQKAGNDNDNDNDGPKRYPVLLYALQQEQDQTMKLLGATMSKSVKGENLQLLDFELNENTAVSDLYENAVRNQLVFSQQRRDMDQIDFWFQHYYKTKPDDFRMAGNYAKWLRERRHKPKEAYEILQTLTCHFDPQDDEYYPIMCSDYCITAAMAHGDLEEALEYAHKISVVPENGNNKQLAFQSYIALLQTAETILHESLDPQTLDTSKLCRVHTACAKRIWELEPDKVDHLHNLGASYCMAGNHLQGAKWYRRALAKNGGTMASRTKQSLIIAQLQCPGMPLEDYFIMCTTPDGTHVRCAHNNDKHKFHLQMKQAPNGVVGTILPKNEQIDVLFHPLPTDPNDADVFPPELLQQLTGEHDM</sequence>
<keyword evidence="3" id="KW-1185">Reference proteome</keyword>
<evidence type="ECO:0000313" key="3">
    <source>
        <dbReference type="Proteomes" id="UP001153069"/>
    </source>
</evidence>
<feature type="region of interest" description="Disordered" evidence="1">
    <location>
        <begin position="38"/>
        <end position="66"/>
    </location>
</feature>
<dbReference type="AlphaFoldDB" id="A0A9N8DGR4"/>
<gene>
    <name evidence="2" type="ORF">SEMRO_118_G057640.1</name>
</gene>
<dbReference type="EMBL" id="CAICTM010000117">
    <property type="protein sequence ID" value="CAB9501771.1"/>
    <property type="molecule type" value="Genomic_DNA"/>
</dbReference>
<proteinExistence type="predicted"/>
<dbReference type="Proteomes" id="UP001153069">
    <property type="component" value="Unassembled WGS sequence"/>
</dbReference>
<comment type="caution">
    <text evidence="2">The sequence shown here is derived from an EMBL/GenBank/DDBJ whole genome shotgun (WGS) entry which is preliminary data.</text>
</comment>
<name>A0A9N8DGR4_9STRA</name>